<evidence type="ECO:0000256" key="2">
    <source>
        <dbReference type="SAM" id="Phobius"/>
    </source>
</evidence>
<sequence>MVWIVFWAAVGWAIFFGWHPELFVALAILFPSAICIDLIGRRRRLKKRRERERLVAERRAARRDAIWAANQERTRSRVRADWAVGKTGGQEDERMRQVADQEAEIKRRAEEDTRRAEEDARRLLQERDGYWLPD</sequence>
<reference evidence="3 4" key="1">
    <citation type="submission" date="2019-03" db="EMBL/GenBank/DDBJ databases">
        <title>Draft genome sequences of novel Actinobacteria.</title>
        <authorList>
            <person name="Sahin N."/>
            <person name="Ay H."/>
            <person name="Saygin H."/>
        </authorList>
    </citation>
    <scope>NUCLEOTIDE SEQUENCE [LARGE SCALE GENOMIC DNA]</scope>
    <source>
        <strain evidence="3 4">H3C3</strain>
    </source>
</reference>
<keyword evidence="2" id="KW-0472">Membrane</keyword>
<proteinExistence type="predicted"/>
<evidence type="ECO:0000313" key="4">
    <source>
        <dbReference type="Proteomes" id="UP000294513"/>
    </source>
</evidence>
<keyword evidence="2" id="KW-1133">Transmembrane helix</keyword>
<dbReference type="EMBL" id="SMKU01000286">
    <property type="protein sequence ID" value="TDD71513.1"/>
    <property type="molecule type" value="Genomic_DNA"/>
</dbReference>
<feature type="transmembrane region" description="Helical" evidence="2">
    <location>
        <begin position="23"/>
        <end position="40"/>
    </location>
</feature>
<feature type="compositionally biased region" description="Basic and acidic residues" evidence="1">
    <location>
        <begin position="89"/>
        <end position="120"/>
    </location>
</feature>
<accession>A0A4R5AFZ5</accession>
<organism evidence="3 4">
    <name type="scientific">Actinomadura rubrisoli</name>
    <dbReference type="NCBI Taxonomy" id="2530368"/>
    <lineage>
        <taxon>Bacteria</taxon>
        <taxon>Bacillati</taxon>
        <taxon>Actinomycetota</taxon>
        <taxon>Actinomycetes</taxon>
        <taxon>Streptosporangiales</taxon>
        <taxon>Thermomonosporaceae</taxon>
        <taxon>Actinomadura</taxon>
    </lineage>
</organism>
<protein>
    <submittedName>
        <fullName evidence="3">Uncharacterized protein</fullName>
    </submittedName>
</protein>
<gene>
    <name evidence="3" type="ORF">E1298_35620</name>
</gene>
<evidence type="ECO:0000313" key="3">
    <source>
        <dbReference type="EMBL" id="TDD71513.1"/>
    </source>
</evidence>
<feature type="region of interest" description="Disordered" evidence="1">
    <location>
        <begin position="80"/>
        <end position="120"/>
    </location>
</feature>
<evidence type="ECO:0000256" key="1">
    <source>
        <dbReference type="SAM" id="MobiDB-lite"/>
    </source>
</evidence>
<dbReference type="AlphaFoldDB" id="A0A4R5AFZ5"/>
<comment type="caution">
    <text evidence="3">The sequence shown here is derived from an EMBL/GenBank/DDBJ whole genome shotgun (WGS) entry which is preliminary data.</text>
</comment>
<dbReference type="Proteomes" id="UP000294513">
    <property type="component" value="Unassembled WGS sequence"/>
</dbReference>
<dbReference type="RefSeq" id="WP_131901243.1">
    <property type="nucleotide sequence ID" value="NZ_SMKU01000286.1"/>
</dbReference>
<name>A0A4R5AFZ5_9ACTN</name>
<keyword evidence="4" id="KW-1185">Reference proteome</keyword>
<keyword evidence="2" id="KW-0812">Transmembrane</keyword>